<evidence type="ECO:0000313" key="2">
    <source>
        <dbReference type="EMBL" id="MBU8873059.1"/>
    </source>
</evidence>
<dbReference type="EMBL" id="JAHOPB010000001">
    <property type="protein sequence ID" value="MBU8873059.1"/>
    <property type="molecule type" value="Genomic_DNA"/>
</dbReference>
<evidence type="ECO:0000256" key="1">
    <source>
        <dbReference type="SAM" id="MobiDB-lite"/>
    </source>
</evidence>
<sequence>MSDTPNANAPRENKPDLGAAVSEIKNALTGKAEELAGRSAETGADAVSALGKTAATLAGSLQDQSPAVADYVRSTGQRIDRLADDLRDKSAGELLTMATDFGKRQPLALLAGSVIVGFALSRIVKAGMGASTEAAGPRANEPNVGRIDV</sequence>
<reference evidence="2 3" key="1">
    <citation type="submission" date="2021-06" db="EMBL/GenBank/DDBJ databases">
        <authorList>
            <person name="Lee D.H."/>
        </authorList>
    </citation>
    <scope>NUCLEOTIDE SEQUENCE [LARGE SCALE GENOMIC DNA]</scope>
    <source>
        <strain evidence="2 3">MMS21-HV4-11</strain>
    </source>
</reference>
<dbReference type="Proteomes" id="UP000727907">
    <property type="component" value="Unassembled WGS sequence"/>
</dbReference>
<proteinExistence type="predicted"/>
<feature type="region of interest" description="Disordered" evidence="1">
    <location>
        <begin position="130"/>
        <end position="149"/>
    </location>
</feature>
<evidence type="ECO:0000313" key="3">
    <source>
        <dbReference type="Proteomes" id="UP000727907"/>
    </source>
</evidence>
<keyword evidence="3" id="KW-1185">Reference proteome</keyword>
<organism evidence="2 3">
    <name type="scientific">Reyranella humidisoli</name>
    <dbReference type="NCBI Taxonomy" id="2849149"/>
    <lineage>
        <taxon>Bacteria</taxon>
        <taxon>Pseudomonadati</taxon>
        <taxon>Pseudomonadota</taxon>
        <taxon>Alphaproteobacteria</taxon>
        <taxon>Hyphomicrobiales</taxon>
        <taxon>Reyranellaceae</taxon>
        <taxon>Reyranella</taxon>
    </lineage>
</organism>
<protein>
    <recommendedName>
        <fullName evidence="4">DUF883 domain-containing protein</fullName>
    </recommendedName>
</protein>
<dbReference type="RefSeq" id="WP_216957327.1">
    <property type="nucleotide sequence ID" value="NZ_JAHOPB010000001.1"/>
</dbReference>
<accession>A0ABS6IEN2</accession>
<comment type="caution">
    <text evidence="2">The sequence shown here is derived from an EMBL/GenBank/DDBJ whole genome shotgun (WGS) entry which is preliminary data.</text>
</comment>
<name>A0ABS6IEN2_9HYPH</name>
<evidence type="ECO:0008006" key="4">
    <source>
        <dbReference type="Google" id="ProtNLM"/>
    </source>
</evidence>
<gene>
    <name evidence="2" type="ORF">KQ910_04760</name>
</gene>